<evidence type="ECO:0000256" key="2">
    <source>
        <dbReference type="ARBA" id="ARBA00023136"/>
    </source>
</evidence>
<sequence>MIVLKRLSPRNTPLNSSLITQQGLTDNLGVVLGVSRRDSDIKQNRIVNKEGDIDSRQQKRRSDNVMANFTWQAGADSTLDVNLRYSSYEERLFWGDTVGNNFVDQHRAFGLTTQWQQRLSSGQLKATVAYDNYHDDRDSNSSSVVTVVDPDTFDSYVNGGYGDSRINQETTQLKLDYSHDSLNFAGAKHDLTSGVQFNYTRYRFERDQDVFGKVIFFRDEENLEASAGSANASYSQAVIYLEDQITKGDWSFRPGFRLEKDDYLERTNLAPRFAVNWQALDDTRLTFGANRYYGRSFAAMKLNEKVAVLNKDKSRRFKKIEGLKSPFSDELTLGINQRLGNFLLVARYNNRKYHDRLVYDQTENPEKYINGKTFKADIYTLQISNIRPWVLGQTQWQGTLAADYLDTDRTDVAANEFRDSVGYLDGKKMTRREMEEKVNSNSEEWTVRLNLDMDLPQYRVKWSNRVYVKAPVKGYSRITRDVKDKIDAFKSYDYGSHTQWDTKLRWTIPVVRNQKAYLQFEVLNVLNKVRRLETQGNSNKGEFSIYSPGRQFWLEAGYQF</sequence>
<proteinExistence type="predicted"/>
<evidence type="ECO:0000256" key="1">
    <source>
        <dbReference type="ARBA" id="ARBA00004442"/>
    </source>
</evidence>
<reference evidence="4 5" key="1">
    <citation type="submission" date="2022-10" db="EMBL/GenBank/DDBJ databases">
        <title>High-quality genome sequences of two octocoral-associated bacteria, Endozoicomonas euniceicola EF212 and Endozoicomonas gorgoniicola PS125.</title>
        <authorList>
            <person name="Chiou Y.-J."/>
            <person name="Chen Y.-H."/>
        </authorList>
    </citation>
    <scope>NUCLEOTIDE SEQUENCE [LARGE SCALE GENOMIC DNA]</scope>
    <source>
        <strain evidence="4 5">PS125</strain>
    </source>
</reference>
<keyword evidence="3" id="KW-0998">Cell outer membrane</keyword>
<dbReference type="Proteomes" id="UP001209854">
    <property type="component" value="Unassembled WGS sequence"/>
</dbReference>
<dbReference type="InterPro" id="IPR036942">
    <property type="entry name" value="Beta-barrel_TonB_sf"/>
</dbReference>
<keyword evidence="4" id="KW-0675">Receptor</keyword>
<gene>
    <name evidence="4" type="ORF">NX722_07390</name>
</gene>
<dbReference type="SUPFAM" id="SSF56935">
    <property type="entry name" value="Porins"/>
    <property type="match status" value="1"/>
</dbReference>
<evidence type="ECO:0000313" key="5">
    <source>
        <dbReference type="Proteomes" id="UP001209854"/>
    </source>
</evidence>
<evidence type="ECO:0000313" key="4">
    <source>
        <dbReference type="EMBL" id="MCW7552470.1"/>
    </source>
</evidence>
<comment type="caution">
    <text evidence="4">The sequence shown here is derived from an EMBL/GenBank/DDBJ whole genome shotgun (WGS) entry which is preliminary data.</text>
</comment>
<organism evidence="4 5">
    <name type="scientific">Endozoicomonas gorgoniicola</name>
    <dbReference type="NCBI Taxonomy" id="1234144"/>
    <lineage>
        <taxon>Bacteria</taxon>
        <taxon>Pseudomonadati</taxon>
        <taxon>Pseudomonadota</taxon>
        <taxon>Gammaproteobacteria</taxon>
        <taxon>Oceanospirillales</taxon>
        <taxon>Endozoicomonadaceae</taxon>
        <taxon>Endozoicomonas</taxon>
    </lineage>
</organism>
<name>A0ABT3MSW5_9GAMM</name>
<accession>A0ABT3MSW5</accession>
<protein>
    <submittedName>
        <fullName evidence="4">TonB-dependent receptor</fullName>
    </submittedName>
</protein>
<keyword evidence="5" id="KW-1185">Reference proteome</keyword>
<keyword evidence="2" id="KW-0472">Membrane</keyword>
<dbReference type="EMBL" id="JAPFCC010000001">
    <property type="protein sequence ID" value="MCW7552470.1"/>
    <property type="molecule type" value="Genomic_DNA"/>
</dbReference>
<dbReference type="Gene3D" id="2.40.170.20">
    <property type="entry name" value="TonB-dependent receptor, beta-barrel domain"/>
    <property type="match status" value="1"/>
</dbReference>
<comment type="subcellular location">
    <subcellularLocation>
        <location evidence="1">Cell outer membrane</location>
    </subcellularLocation>
</comment>
<dbReference type="RefSeq" id="WP_262567429.1">
    <property type="nucleotide sequence ID" value="NZ_JAPFCC010000001.1"/>
</dbReference>
<evidence type="ECO:0000256" key="3">
    <source>
        <dbReference type="ARBA" id="ARBA00023237"/>
    </source>
</evidence>